<protein>
    <submittedName>
        <fullName evidence="3">ParA family protein</fullName>
    </submittedName>
</protein>
<name>A0A2W4SWR5_9GAMM</name>
<proteinExistence type="predicted"/>
<dbReference type="Gene3D" id="3.40.50.300">
    <property type="entry name" value="P-loop containing nucleotide triphosphate hydrolases"/>
    <property type="match status" value="1"/>
</dbReference>
<reference evidence="3 4" key="1">
    <citation type="journal article" date="2018" name="Aquat. Microb. Ecol.">
        <title>Gammaproteobacterial methanotrophs dominate.</title>
        <authorList>
            <person name="Rissanen A.J."/>
            <person name="Saarenheimo J."/>
            <person name="Tiirola M."/>
            <person name="Peura S."/>
            <person name="Aalto S.L."/>
            <person name="Karvinen A."/>
            <person name="Nykanen H."/>
        </authorList>
    </citation>
    <scope>NUCLEOTIDE SEQUENCE [LARGE SCALE GENOMIC DNA]</scope>
    <source>
        <strain evidence="3">AMbin10</strain>
    </source>
</reference>
<dbReference type="InterPro" id="IPR025669">
    <property type="entry name" value="AAA_dom"/>
</dbReference>
<comment type="caution">
    <text evidence="3">The sequence shown here is derived from an EMBL/GenBank/DDBJ whole genome shotgun (WGS) entry which is preliminary data.</text>
</comment>
<dbReference type="Pfam" id="PF13614">
    <property type="entry name" value="AAA_31"/>
    <property type="match status" value="1"/>
</dbReference>
<dbReference type="PANTHER" id="PTHR13696">
    <property type="entry name" value="P-LOOP CONTAINING NUCLEOSIDE TRIPHOSPHATE HYDROLASE"/>
    <property type="match status" value="1"/>
</dbReference>
<evidence type="ECO:0000259" key="2">
    <source>
        <dbReference type="Pfam" id="PF13614"/>
    </source>
</evidence>
<comment type="similarity">
    <text evidence="1">To B.subtilis soj.</text>
</comment>
<feature type="domain" description="AAA" evidence="2">
    <location>
        <begin position="3"/>
        <end position="179"/>
    </location>
</feature>
<evidence type="ECO:0000313" key="4">
    <source>
        <dbReference type="Proteomes" id="UP000249396"/>
    </source>
</evidence>
<dbReference type="PANTHER" id="PTHR13696:SF99">
    <property type="entry name" value="COBYRINIC ACID AC-DIAMIDE SYNTHASE"/>
    <property type="match status" value="1"/>
</dbReference>
<evidence type="ECO:0000313" key="3">
    <source>
        <dbReference type="EMBL" id="PZN75047.1"/>
    </source>
</evidence>
<dbReference type="SUPFAM" id="SSF52540">
    <property type="entry name" value="P-loop containing nucleoside triphosphate hydrolases"/>
    <property type="match status" value="1"/>
</dbReference>
<sequence length="257" mass="27617">MSKVVALANQKGGVGKTTSTINLAYALAQKGKRALAVDCDPQGSLTIYFGFSPDELEDAERTLYFSLVGDKPMESLVLGENPALVPASISLANAEPELLVRIMSSSQKVLREKMKAIRDQYDYILLDCPPSLGLLTINALVAADLVIVPVKTDNLSFHGVARLFQTIEQIQGDLNPTLRVAGILPTQYNPRNLHDNEILTGVRQALAGQSVQIFDPVNRSTVFDKATSLGLPTIAISPGSASVLSYHQVADSLINLS</sequence>
<dbReference type="InterPro" id="IPR027417">
    <property type="entry name" value="P-loop_NTPase"/>
</dbReference>
<accession>A0A2W4SWR5</accession>
<dbReference type="Proteomes" id="UP000249396">
    <property type="component" value="Unassembled WGS sequence"/>
</dbReference>
<dbReference type="EMBL" id="QJPH01000404">
    <property type="protein sequence ID" value="PZN75047.1"/>
    <property type="molecule type" value="Genomic_DNA"/>
</dbReference>
<evidence type="ECO:0000256" key="1">
    <source>
        <dbReference type="ARBA" id="ARBA00060876"/>
    </source>
</evidence>
<gene>
    <name evidence="3" type="ORF">DM484_19795</name>
</gene>
<dbReference type="CDD" id="cd02042">
    <property type="entry name" value="ParAB_family"/>
    <property type="match status" value="1"/>
</dbReference>
<organism evidence="3 4">
    <name type="scientific">Candidatus Methylumidiphilus alinenensis</name>
    <dbReference type="NCBI Taxonomy" id="2202197"/>
    <lineage>
        <taxon>Bacteria</taxon>
        <taxon>Pseudomonadati</taxon>
        <taxon>Pseudomonadota</taxon>
        <taxon>Gammaproteobacteria</taxon>
        <taxon>Methylococcales</taxon>
        <taxon>Candidatus Methylumidiphilus</taxon>
    </lineage>
</organism>
<dbReference type="InterPro" id="IPR050678">
    <property type="entry name" value="DNA_Partitioning_ATPase"/>
</dbReference>
<dbReference type="AlphaFoldDB" id="A0A2W4SWR5"/>
<dbReference type="FunFam" id="3.40.50.300:FF:000285">
    <property type="entry name" value="Sporulation initiation inhibitor Soj"/>
    <property type="match status" value="1"/>
</dbReference>